<comment type="catalytic activity">
    <reaction evidence="1">
        <text>ATP + protein L-histidine = ADP + protein N-phospho-L-histidine.</text>
        <dbReference type="EC" id="2.7.13.3"/>
    </reaction>
</comment>
<evidence type="ECO:0000256" key="5">
    <source>
        <dbReference type="ARBA" id="ARBA00022553"/>
    </source>
</evidence>
<dbReference type="EMBL" id="AP018448">
    <property type="protein sequence ID" value="BBC39091.1"/>
    <property type="molecule type" value="Genomic_DNA"/>
</dbReference>
<dbReference type="SMART" id="SM00387">
    <property type="entry name" value="HATPase_c"/>
    <property type="match status" value="1"/>
</dbReference>
<dbReference type="InterPro" id="IPR038318">
    <property type="entry name" value="KdpD_sf"/>
</dbReference>
<evidence type="ECO:0000256" key="11">
    <source>
        <dbReference type="ARBA" id="ARBA00022989"/>
    </source>
</evidence>
<feature type="transmembrane region" description="Helical" evidence="14">
    <location>
        <begin position="98"/>
        <end position="120"/>
    </location>
</feature>
<dbReference type="SUPFAM" id="SSF47384">
    <property type="entry name" value="Homodimeric domain of signal transducing histidine kinase"/>
    <property type="match status" value="1"/>
</dbReference>
<evidence type="ECO:0000256" key="10">
    <source>
        <dbReference type="ARBA" id="ARBA00022840"/>
    </source>
</evidence>
<dbReference type="InterPro" id="IPR004358">
    <property type="entry name" value="Sig_transdc_His_kin-like_C"/>
</dbReference>
<evidence type="ECO:0000256" key="1">
    <source>
        <dbReference type="ARBA" id="ARBA00000085"/>
    </source>
</evidence>
<dbReference type="Proteomes" id="UP001321542">
    <property type="component" value="Chromosome"/>
</dbReference>
<evidence type="ECO:0000259" key="15">
    <source>
        <dbReference type="PROSITE" id="PS50109"/>
    </source>
</evidence>
<dbReference type="PANTHER" id="PTHR45569:SF1">
    <property type="entry name" value="SENSOR PROTEIN KDPD"/>
    <property type="match status" value="1"/>
</dbReference>
<dbReference type="InterPro" id="IPR003661">
    <property type="entry name" value="HisK_dim/P_dom"/>
</dbReference>
<evidence type="ECO:0000256" key="9">
    <source>
        <dbReference type="ARBA" id="ARBA00022777"/>
    </source>
</evidence>
<dbReference type="GO" id="GO:0016301">
    <property type="term" value="F:kinase activity"/>
    <property type="evidence" value="ECO:0007669"/>
    <property type="project" value="UniProtKB-KW"/>
</dbReference>
<dbReference type="Pfam" id="PF00512">
    <property type="entry name" value="HisKA"/>
    <property type="match status" value="1"/>
</dbReference>
<keyword evidence="7 14" id="KW-0812">Transmembrane</keyword>
<evidence type="ECO:0000313" key="17">
    <source>
        <dbReference type="Proteomes" id="UP001321542"/>
    </source>
</evidence>
<keyword evidence="13 14" id="KW-0472">Membrane</keyword>
<dbReference type="Pfam" id="PF02518">
    <property type="entry name" value="HATPase_c"/>
    <property type="match status" value="1"/>
</dbReference>
<evidence type="ECO:0000256" key="7">
    <source>
        <dbReference type="ARBA" id="ARBA00022692"/>
    </source>
</evidence>
<dbReference type="InterPro" id="IPR003594">
    <property type="entry name" value="HATPase_dom"/>
</dbReference>
<dbReference type="InterPro" id="IPR052023">
    <property type="entry name" value="Histidine_kinase_KdpD"/>
</dbReference>
<keyword evidence="17" id="KW-1185">Reference proteome</keyword>
<gene>
    <name evidence="16" type="ORF">SGFS_103850</name>
</gene>
<evidence type="ECO:0000313" key="16">
    <source>
        <dbReference type="EMBL" id="BBC39091.1"/>
    </source>
</evidence>
<dbReference type="PANTHER" id="PTHR45569">
    <property type="entry name" value="SENSOR PROTEIN KDPD"/>
    <property type="match status" value="1"/>
</dbReference>
<dbReference type="InterPro" id="IPR005467">
    <property type="entry name" value="His_kinase_dom"/>
</dbReference>
<evidence type="ECO:0000256" key="12">
    <source>
        <dbReference type="ARBA" id="ARBA00023012"/>
    </source>
</evidence>
<keyword evidence="11 14" id="KW-1133">Transmembrane helix</keyword>
<reference evidence="16 17" key="2">
    <citation type="journal article" date="2023" name="ChemBioChem">
        <title>Acyltransferase Domain Exchange between Two Independent Type I Polyketide Synthases in the Same Producer Strain of Macrolide Antibiotics.</title>
        <authorList>
            <person name="Kudo F."/>
            <person name="Kishikawa K."/>
            <person name="Tsuboi K."/>
            <person name="Kido T."/>
            <person name="Usui T."/>
            <person name="Hashimoto J."/>
            <person name="Shin-Ya K."/>
            <person name="Miyanaga A."/>
            <person name="Eguchi T."/>
        </authorList>
    </citation>
    <scope>NUCLEOTIDE SEQUENCE [LARGE SCALE GENOMIC DNA]</scope>
    <source>
        <strain evidence="16 17">A-8890</strain>
    </source>
</reference>
<dbReference type="SMART" id="SM00388">
    <property type="entry name" value="HisKA"/>
    <property type="match status" value="1"/>
</dbReference>
<keyword evidence="9 16" id="KW-0418">Kinase</keyword>
<comment type="subcellular location">
    <subcellularLocation>
        <location evidence="3">Cell membrane</location>
    </subcellularLocation>
    <subcellularLocation>
        <location evidence="2">Membrane</location>
        <topology evidence="2">Multi-pass membrane protein</topology>
    </subcellularLocation>
</comment>
<dbReference type="SUPFAM" id="SSF55874">
    <property type="entry name" value="ATPase domain of HSP90 chaperone/DNA topoisomerase II/histidine kinase"/>
    <property type="match status" value="1"/>
</dbReference>
<evidence type="ECO:0000256" key="13">
    <source>
        <dbReference type="ARBA" id="ARBA00023136"/>
    </source>
</evidence>
<protein>
    <recommendedName>
        <fullName evidence="4">histidine kinase</fullName>
        <ecNumber evidence="4">2.7.13.3</ecNumber>
    </recommendedName>
</protein>
<dbReference type="Gene3D" id="1.20.120.620">
    <property type="entry name" value="Backbone structure of the membrane domain of e. Coli histidine kinase receptor kdpd"/>
    <property type="match status" value="1"/>
</dbReference>
<sequence>MDLPRDGGERRRHRGAGRRLAVAGGAAAGLALLTAVLVPARDSLSLASIVLIYLTAVVIVAATGGLLLALAAAVASDVLVNFFFVPPFHTLTVENRDLVITLAVYVAVATTVSVAVDLAARQRAAAARSGVEAALLARITEAPLEERPLKAVLEHVRDTFGMSGAALLESDADGEHPVAVVGQPPSADPALSASAGEHLRLVADGPEVFAADQRFLTLLATAAARALQAERLATQAARTRELTEIDRLRAALLAAVGHDLRTPLAGIKASVSVLREPDLQLTEAQQTELLAGVDASADKMSDLVENLLALSRLQAGALSVHPRATALDEITAAALLHTPAPPGRVLDVDVPDDLPPAWADPGLLERVVANLLTNALQAGPPDQPVHLHARQEAHLVHLKVIDHGPGIPAEERERTFAPFQRLDDHTTHQGLGLGLAIARGFTEAMNGTLTPTDTPGGGLTMTLTLPVAP</sequence>
<dbReference type="Gene3D" id="3.30.565.10">
    <property type="entry name" value="Histidine kinase-like ATPase, C-terminal domain"/>
    <property type="match status" value="1"/>
</dbReference>
<dbReference type="InterPro" id="IPR036097">
    <property type="entry name" value="HisK_dim/P_sf"/>
</dbReference>
<evidence type="ECO:0000256" key="4">
    <source>
        <dbReference type="ARBA" id="ARBA00012438"/>
    </source>
</evidence>
<feature type="transmembrane region" description="Helical" evidence="14">
    <location>
        <begin position="44"/>
        <end position="62"/>
    </location>
</feature>
<dbReference type="PRINTS" id="PR00344">
    <property type="entry name" value="BCTRLSENSOR"/>
</dbReference>
<dbReference type="InterPro" id="IPR025201">
    <property type="entry name" value="KdpD_TM"/>
</dbReference>
<organism evidence="16 17">
    <name type="scientific">Streptomyces graminofaciens</name>
    <dbReference type="NCBI Taxonomy" id="68212"/>
    <lineage>
        <taxon>Bacteria</taxon>
        <taxon>Bacillati</taxon>
        <taxon>Actinomycetota</taxon>
        <taxon>Actinomycetes</taxon>
        <taxon>Kitasatosporales</taxon>
        <taxon>Streptomycetaceae</taxon>
        <taxon>Streptomyces</taxon>
    </lineage>
</organism>
<evidence type="ECO:0000256" key="14">
    <source>
        <dbReference type="SAM" id="Phobius"/>
    </source>
</evidence>
<dbReference type="Gene3D" id="1.10.287.130">
    <property type="match status" value="1"/>
</dbReference>
<dbReference type="CDD" id="cd00075">
    <property type="entry name" value="HATPase"/>
    <property type="match status" value="1"/>
</dbReference>
<dbReference type="CDD" id="cd00082">
    <property type="entry name" value="HisKA"/>
    <property type="match status" value="1"/>
</dbReference>
<feature type="domain" description="Histidine kinase" evidence="15">
    <location>
        <begin position="255"/>
        <end position="469"/>
    </location>
</feature>
<keyword evidence="10" id="KW-0067">ATP-binding</keyword>
<dbReference type="PROSITE" id="PS50109">
    <property type="entry name" value="HIS_KIN"/>
    <property type="match status" value="1"/>
</dbReference>
<name>A0ABM7FQR8_9ACTN</name>
<evidence type="ECO:0000256" key="2">
    <source>
        <dbReference type="ARBA" id="ARBA00004141"/>
    </source>
</evidence>
<dbReference type="InterPro" id="IPR036890">
    <property type="entry name" value="HATPase_C_sf"/>
</dbReference>
<evidence type="ECO:0000256" key="6">
    <source>
        <dbReference type="ARBA" id="ARBA00022679"/>
    </source>
</evidence>
<feature type="transmembrane region" description="Helical" evidence="14">
    <location>
        <begin position="20"/>
        <end position="38"/>
    </location>
</feature>
<evidence type="ECO:0000256" key="8">
    <source>
        <dbReference type="ARBA" id="ARBA00022741"/>
    </source>
</evidence>
<keyword evidence="5" id="KW-0597">Phosphoprotein</keyword>
<dbReference type="EC" id="2.7.13.3" evidence="4"/>
<accession>A0ABM7FQR8</accession>
<keyword evidence="8" id="KW-0547">Nucleotide-binding</keyword>
<dbReference type="Pfam" id="PF13493">
    <property type="entry name" value="DUF4118"/>
    <property type="match status" value="1"/>
</dbReference>
<keyword evidence="12" id="KW-0902">Two-component regulatory system</keyword>
<proteinExistence type="predicted"/>
<keyword evidence="6" id="KW-0808">Transferase</keyword>
<evidence type="ECO:0000256" key="3">
    <source>
        <dbReference type="ARBA" id="ARBA00004236"/>
    </source>
</evidence>
<reference evidence="16 17" key="1">
    <citation type="journal article" date="2010" name="ChemBioChem">
        <title>Cloning and characterization of the biosynthetic gene cluster of 16-membered macrolide antibiotic FD-891: involvement of a dual functional cytochrome P450 monooxygenase catalyzing epoxidation and hydroxylation.</title>
        <authorList>
            <person name="Kudo F."/>
            <person name="Motegi A."/>
            <person name="Mizoue K."/>
            <person name="Eguchi T."/>
        </authorList>
    </citation>
    <scope>NUCLEOTIDE SEQUENCE [LARGE SCALE GENOMIC DNA]</scope>
    <source>
        <strain evidence="16 17">A-8890</strain>
    </source>
</reference>